<protein>
    <recommendedName>
        <fullName evidence="1">SURF1-like protein</fullName>
    </recommendedName>
</protein>
<evidence type="ECO:0000313" key="2">
    <source>
        <dbReference type="EMBL" id="MFC3679873.1"/>
    </source>
</evidence>
<dbReference type="Proteomes" id="UP001595722">
    <property type="component" value="Unassembled WGS sequence"/>
</dbReference>
<name>A0ABV7VUW8_9GAMM</name>
<keyword evidence="3" id="KW-1185">Reference proteome</keyword>
<dbReference type="RefSeq" id="WP_376865671.1">
    <property type="nucleotide sequence ID" value="NZ_JBHRYB010000005.1"/>
</dbReference>
<feature type="transmembrane region" description="Helical" evidence="1">
    <location>
        <begin position="28"/>
        <end position="47"/>
    </location>
</feature>
<feature type="transmembrane region" description="Helical" evidence="1">
    <location>
        <begin position="220"/>
        <end position="240"/>
    </location>
</feature>
<accession>A0ABV7VUW8</accession>
<organism evidence="2 3">
    <name type="scientific">Bacterioplanoides pacificum</name>
    <dbReference type="NCBI Taxonomy" id="1171596"/>
    <lineage>
        <taxon>Bacteria</taxon>
        <taxon>Pseudomonadati</taxon>
        <taxon>Pseudomonadota</taxon>
        <taxon>Gammaproteobacteria</taxon>
        <taxon>Oceanospirillales</taxon>
        <taxon>Oceanospirillaceae</taxon>
        <taxon>Bacterioplanoides</taxon>
    </lineage>
</organism>
<comment type="subcellular location">
    <subcellularLocation>
        <location evidence="1">Cell membrane</location>
        <topology evidence="1">Multi-pass membrane protein</topology>
    </subcellularLocation>
</comment>
<comment type="similarity">
    <text evidence="1">Belongs to the SURF1 family.</text>
</comment>
<dbReference type="CDD" id="cd06662">
    <property type="entry name" value="SURF1"/>
    <property type="match status" value="1"/>
</dbReference>
<keyword evidence="1" id="KW-0812">Transmembrane</keyword>
<dbReference type="PROSITE" id="PS50895">
    <property type="entry name" value="SURF1"/>
    <property type="match status" value="1"/>
</dbReference>
<keyword evidence="1" id="KW-0472">Membrane</keyword>
<dbReference type="EMBL" id="JBHRYB010000005">
    <property type="protein sequence ID" value="MFC3679873.1"/>
    <property type="molecule type" value="Genomic_DNA"/>
</dbReference>
<proteinExistence type="inferred from homology"/>
<dbReference type="InterPro" id="IPR002994">
    <property type="entry name" value="Surf1/Shy1"/>
</dbReference>
<reference evidence="3" key="1">
    <citation type="journal article" date="2019" name="Int. J. Syst. Evol. Microbiol.">
        <title>The Global Catalogue of Microorganisms (GCM) 10K type strain sequencing project: providing services to taxonomists for standard genome sequencing and annotation.</title>
        <authorList>
            <consortium name="The Broad Institute Genomics Platform"/>
            <consortium name="The Broad Institute Genome Sequencing Center for Infectious Disease"/>
            <person name="Wu L."/>
            <person name="Ma J."/>
        </authorList>
    </citation>
    <scope>NUCLEOTIDE SEQUENCE [LARGE SCALE GENOMIC DNA]</scope>
    <source>
        <strain evidence="3">KCTC 42424</strain>
    </source>
</reference>
<evidence type="ECO:0000256" key="1">
    <source>
        <dbReference type="RuleBase" id="RU363076"/>
    </source>
</evidence>
<comment type="caution">
    <text evidence="2">The sequence shown here is derived from an EMBL/GenBank/DDBJ whole genome shotgun (WGS) entry which is preliminary data.</text>
</comment>
<gene>
    <name evidence="2" type="ORF">ACFOMG_07080</name>
</gene>
<sequence length="250" mass="28268">MATSVFRTKAAQRQIFQRYRAGVSWRVIVWWGFWLALFAIGLLLSQWQWQRAQEKKAIQQAEQRAVSLFNPVTQPPALAQVTISGVFEEQHSLWLDNRILAGQVGVALLTPLIDVNGRWWLVDRGFVATAGSRKNPPFPAPGDIDLQVVTAVWQPLENEDVAFVLDDALHNQRIQTLDLKFWPRASEGFAGVLHLQVDSQGLGARQVWWQPMQISVERHLGYSLQWMLLAFLALGFAVAGRKAMTTAARE</sequence>
<evidence type="ECO:0000313" key="3">
    <source>
        <dbReference type="Proteomes" id="UP001595722"/>
    </source>
</evidence>
<keyword evidence="1" id="KW-1003">Cell membrane</keyword>
<keyword evidence="1" id="KW-1133">Transmembrane helix</keyword>
<dbReference type="Pfam" id="PF02104">
    <property type="entry name" value="SURF1"/>
    <property type="match status" value="1"/>
</dbReference>